<dbReference type="FunFam" id="2.60.120.340:FF:000004">
    <property type="entry name" value="Histone deacetylase HDT1"/>
    <property type="match status" value="1"/>
</dbReference>
<dbReference type="Proteomes" id="UP001058974">
    <property type="component" value="Chromosome 3"/>
</dbReference>
<keyword evidence="6" id="KW-0805">Transcription regulation</keyword>
<comment type="caution">
    <text evidence="12">The sequence shown here is derived from an EMBL/GenBank/DDBJ whole genome shotgun (WGS) entry which is preliminary data.</text>
</comment>
<evidence type="ECO:0000256" key="6">
    <source>
        <dbReference type="ARBA" id="ARBA00023015"/>
    </source>
</evidence>
<feature type="compositionally biased region" description="Basic and acidic residues" evidence="10">
    <location>
        <begin position="165"/>
        <end position="177"/>
    </location>
</feature>
<dbReference type="GO" id="GO:0005730">
    <property type="term" value="C:nucleolus"/>
    <property type="evidence" value="ECO:0007669"/>
    <property type="project" value="UniProtKB-SubCell"/>
</dbReference>
<feature type="compositionally biased region" description="Basic and acidic residues" evidence="10">
    <location>
        <begin position="144"/>
        <end position="156"/>
    </location>
</feature>
<dbReference type="InterPro" id="IPR041232">
    <property type="entry name" value="NPL"/>
</dbReference>
<feature type="compositionally biased region" description="Acidic residues" evidence="10">
    <location>
        <begin position="178"/>
        <end position="196"/>
    </location>
</feature>
<evidence type="ECO:0000256" key="10">
    <source>
        <dbReference type="SAM" id="MobiDB-lite"/>
    </source>
</evidence>
<sequence>MCFLVWVFPSGCKSNIRYLFTILLGVEVKSGKSLKVDPEENKIIHLSSACLGEVSKDKGNEPVSLYVKFGDKKVQLGTLSSEKFPQTSYDLVFEKAFELSHNWKYGSVFFTGYKFESANVSDDEDEDSDDSDEEDIPINVAANGKHEFEVKSDAKPHVNGTKQKKTSDQIKNEKDVSDQDDEESSESESDSDEDSGEEKPATNGHIGISEDDDDSDEDDDSDDSDEEETLVKAEGSSKRVHESSKKTPVPVKKAKFVTPEKNGGPSGSVHVDTPYPKQALKSANNKQQTPKSNGDYSCKPCNRSFKSEDALGSHNKAKHSAK</sequence>
<comment type="subcellular location">
    <subcellularLocation>
        <location evidence="1">Nucleus</location>
        <location evidence="1">Nucleolus</location>
    </subcellularLocation>
</comment>
<evidence type="ECO:0000259" key="11">
    <source>
        <dbReference type="PROSITE" id="PS50157"/>
    </source>
</evidence>
<keyword evidence="9" id="KW-0863">Zinc-finger</keyword>
<name>A0A9D4XVA7_PEA</name>
<evidence type="ECO:0000256" key="1">
    <source>
        <dbReference type="ARBA" id="ARBA00004604"/>
    </source>
</evidence>
<keyword evidence="13" id="KW-1185">Reference proteome</keyword>
<dbReference type="InterPro" id="IPR013087">
    <property type="entry name" value="Znf_C2H2_type"/>
</dbReference>
<feature type="compositionally biased region" description="Acidic residues" evidence="10">
    <location>
        <begin position="209"/>
        <end position="228"/>
    </location>
</feature>
<reference evidence="12 13" key="1">
    <citation type="journal article" date="2022" name="Nat. Genet.">
        <title>Improved pea reference genome and pan-genome highlight genomic features and evolutionary characteristics.</title>
        <authorList>
            <person name="Yang T."/>
            <person name="Liu R."/>
            <person name="Luo Y."/>
            <person name="Hu S."/>
            <person name="Wang D."/>
            <person name="Wang C."/>
            <person name="Pandey M.K."/>
            <person name="Ge S."/>
            <person name="Xu Q."/>
            <person name="Li N."/>
            <person name="Li G."/>
            <person name="Huang Y."/>
            <person name="Saxena R.K."/>
            <person name="Ji Y."/>
            <person name="Li M."/>
            <person name="Yan X."/>
            <person name="He Y."/>
            <person name="Liu Y."/>
            <person name="Wang X."/>
            <person name="Xiang C."/>
            <person name="Varshney R.K."/>
            <person name="Ding H."/>
            <person name="Gao S."/>
            <person name="Zong X."/>
        </authorList>
    </citation>
    <scope>NUCLEOTIDE SEQUENCE [LARGE SCALE GENOMIC DNA]</scope>
    <source>
        <strain evidence="12 13">cv. Zhongwan 6</strain>
    </source>
</reference>
<keyword evidence="7" id="KW-0804">Transcription</keyword>
<feature type="region of interest" description="Disordered" evidence="10">
    <location>
        <begin position="140"/>
        <end position="322"/>
    </location>
</feature>
<keyword evidence="9" id="KW-0862">Zinc</keyword>
<evidence type="ECO:0000256" key="5">
    <source>
        <dbReference type="ARBA" id="ARBA00022853"/>
    </source>
</evidence>
<dbReference type="GO" id="GO:0008270">
    <property type="term" value="F:zinc ion binding"/>
    <property type="evidence" value="ECO:0007669"/>
    <property type="project" value="UniProtKB-KW"/>
</dbReference>
<dbReference type="GO" id="GO:0006325">
    <property type="term" value="P:chromatin organization"/>
    <property type="evidence" value="ECO:0007669"/>
    <property type="project" value="UniProtKB-KW"/>
</dbReference>
<dbReference type="Gene3D" id="2.60.120.340">
    <property type="entry name" value="Nucleoplasmin core domain"/>
    <property type="match status" value="1"/>
</dbReference>
<dbReference type="Pfam" id="PF17800">
    <property type="entry name" value="NPL"/>
    <property type="match status" value="1"/>
</dbReference>
<dbReference type="EMBL" id="JAMSHJ010000003">
    <property type="protein sequence ID" value="KAI5425610.1"/>
    <property type="molecule type" value="Genomic_DNA"/>
</dbReference>
<dbReference type="AlphaFoldDB" id="A0A9D4XVA7"/>
<dbReference type="PROSITE" id="PS00028">
    <property type="entry name" value="ZINC_FINGER_C2H2_1"/>
    <property type="match status" value="1"/>
</dbReference>
<feature type="compositionally biased region" description="Basic and acidic residues" evidence="10">
    <location>
        <begin position="229"/>
        <end position="245"/>
    </location>
</feature>
<evidence type="ECO:0000256" key="3">
    <source>
        <dbReference type="ARBA" id="ARBA00022491"/>
    </source>
</evidence>
<evidence type="ECO:0000313" key="12">
    <source>
        <dbReference type="EMBL" id="KAI5425610.1"/>
    </source>
</evidence>
<evidence type="ECO:0000256" key="2">
    <source>
        <dbReference type="ARBA" id="ARBA00006673"/>
    </source>
</evidence>
<feature type="domain" description="C2H2-type" evidence="11">
    <location>
        <begin position="296"/>
        <end position="322"/>
    </location>
</feature>
<evidence type="ECO:0000256" key="8">
    <source>
        <dbReference type="ARBA" id="ARBA00023242"/>
    </source>
</evidence>
<keyword evidence="4" id="KW-0378">Hydrolase</keyword>
<keyword evidence="9" id="KW-0479">Metal-binding</keyword>
<feature type="compositionally biased region" description="Polar residues" evidence="10">
    <location>
        <begin position="281"/>
        <end position="295"/>
    </location>
</feature>
<comment type="similarity">
    <text evidence="2">Belongs to the histone deacetylase HD2 family.</text>
</comment>
<gene>
    <name evidence="12" type="ORF">KIW84_031431</name>
</gene>
<keyword evidence="5" id="KW-0156">Chromatin regulator</keyword>
<evidence type="ECO:0000256" key="9">
    <source>
        <dbReference type="PROSITE-ProRule" id="PRU00042"/>
    </source>
</evidence>
<dbReference type="GO" id="GO:0016787">
    <property type="term" value="F:hydrolase activity"/>
    <property type="evidence" value="ECO:0007669"/>
    <property type="project" value="UniProtKB-KW"/>
</dbReference>
<keyword evidence="3" id="KW-0678">Repressor</keyword>
<protein>
    <recommendedName>
        <fullName evidence="11">C2H2-type domain-containing protein</fullName>
    </recommendedName>
</protein>
<accession>A0A9D4XVA7</accession>
<evidence type="ECO:0000256" key="4">
    <source>
        <dbReference type="ARBA" id="ARBA00022801"/>
    </source>
</evidence>
<dbReference type="Gramene" id="Psat03G0143100-T1">
    <property type="protein sequence ID" value="KAI5425610.1"/>
    <property type="gene ID" value="KIW84_031431"/>
</dbReference>
<organism evidence="12 13">
    <name type="scientific">Pisum sativum</name>
    <name type="common">Garden pea</name>
    <name type="synonym">Lathyrus oleraceus</name>
    <dbReference type="NCBI Taxonomy" id="3888"/>
    <lineage>
        <taxon>Eukaryota</taxon>
        <taxon>Viridiplantae</taxon>
        <taxon>Streptophyta</taxon>
        <taxon>Embryophyta</taxon>
        <taxon>Tracheophyta</taxon>
        <taxon>Spermatophyta</taxon>
        <taxon>Magnoliopsida</taxon>
        <taxon>eudicotyledons</taxon>
        <taxon>Gunneridae</taxon>
        <taxon>Pentapetalae</taxon>
        <taxon>rosids</taxon>
        <taxon>fabids</taxon>
        <taxon>Fabales</taxon>
        <taxon>Fabaceae</taxon>
        <taxon>Papilionoideae</taxon>
        <taxon>50 kb inversion clade</taxon>
        <taxon>NPAAA clade</taxon>
        <taxon>Hologalegina</taxon>
        <taxon>IRL clade</taxon>
        <taxon>Fabeae</taxon>
        <taxon>Lathyrus</taxon>
    </lineage>
</organism>
<keyword evidence="8" id="KW-0539">Nucleus</keyword>
<evidence type="ECO:0000313" key="13">
    <source>
        <dbReference type="Proteomes" id="UP001058974"/>
    </source>
</evidence>
<dbReference type="PROSITE" id="PS50157">
    <property type="entry name" value="ZINC_FINGER_C2H2_2"/>
    <property type="match status" value="1"/>
</dbReference>
<evidence type="ECO:0000256" key="7">
    <source>
        <dbReference type="ARBA" id="ARBA00023163"/>
    </source>
</evidence>
<proteinExistence type="inferred from homology"/>
<dbReference type="Pfam" id="PF13912">
    <property type="entry name" value="zf-C2H2_6"/>
    <property type="match status" value="1"/>
</dbReference>